<evidence type="ECO:0000256" key="8">
    <source>
        <dbReference type="ARBA" id="ARBA00037998"/>
    </source>
</evidence>
<feature type="transmembrane region" description="Helical" evidence="9">
    <location>
        <begin position="256"/>
        <end position="276"/>
    </location>
</feature>
<evidence type="ECO:0000256" key="9">
    <source>
        <dbReference type="SAM" id="Phobius"/>
    </source>
</evidence>
<accession>A0A494XUJ8</accession>
<dbReference type="GO" id="GO:0006865">
    <property type="term" value="P:amino acid transport"/>
    <property type="evidence" value="ECO:0007669"/>
    <property type="project" value="UniProtKB-KW"/>
</dbReference>
<dbReference type="PANTHER" id="PTHR11795">
    <property type="entry name" value="BRANCHED-CHAIN AMINO ACID TRANSPORT SYSTEM PERMEASE PROTEIN LIVH"/>
    <property type="match status" value="1"/>
</dbReference>
<evidence type="ECO:0000313" key="11">
    <source>
        <dbReference type="Proteomes" id="UP000270342"/>
    </source>
</evidence>
<dbReference type="CDD" id="cd06582">
    <property type="entry name" value="TM_PBP1_LivH_like"/>
    <property type="match status" value="1"/>
</dbReference>
<evidence type="ECO:0000256" key="6">
    <source>
        <dbReference type="ARBA" id="ARBA00022989"/>
    </source>
</evidence>
<feature type="transmembrane region" description="Helical" evidence="9">
    <location>
        <begin position="222"/>
        <end position="250"/>
    </location>
</feature>
<dbReference type="Proteomes" id="UP000270342">
    <property type="component" value="Unassembled WGS sequence"/>
</dbReference>
<evidence type="ECO:0000256" key="7">
    <source>
        <dbReference type="ARBA" id="ARBA00023136"/>
    </source>
</evidence>
<dbReference type="AlphaFoldDB" id="A0A494XUJ8"/>
<evidence type="ECO:0000256" key="3">
    <source>
        <dbReference type="ARBA" id="ARBA00022475"/>
    </source>
</evidence>
<protein>
    <submittedName>
        <fullName evidence="10">Branched-chain amino acid ABC transporter permease</fullName>
    </submittedName>
</protein>
<dbReference type="GO" id="GO:0005886">
    <property type="term" value="C:plasma membrane"/>
    <property type="evidence" value="ECO:0007669"/>
    <property type="project" value="UniProtKB-SubCell"/>
</dbReference>
<comment type="similarity">
    <text evidence="8">Belongs to the binding-protein-dependent transport system permease family. LivHM subfamily.</text>
</comment>
<evidence type="ECO:0000313" key="10">
    <source>
        <dbReference type="EMBL" id="RKP51749.1"/>
    </source>
</evidence>
<evidence type="ECO:0000256" key="2">
    <source>
        <dbReference type="ARBA" id="ARBA00022448"/>
    </source>
</evidence>
<keyword evidence="7 9" id="KW-0472">Membrane</keyword>
<organism evidence="10 11">
    <name type="scientific">Pararobbsia silviterrae</name>
    <dbReference type="NCBI Taxonomy" id="1792498"/>
    <lineage>
        <taxon>Bacteria</taxon>
        <taxon>Pseudomonadati</taxon>
        <taxon>Pseudomonadota</taxon>
        <taxon>Betaproteobacteria</taxon>
        <taxon>Burkholderiales</taxon>
        <taxon>Burkholderiaceae</taxon>
        <taxon>Pararobbsia</taxon>
    </lineage>
</organism>
<proteinExistence type="inferred from homology"/>
<dbReference type="InterPro" id="IPR052157">
    <property type="entry name" value="BCAA_transport_permease"/>
</dbReference>
<evidence type="ECO:0000256" key="1">
    <source>
        <dbReference type="ARBA" id="ARBA00004651"/>
    </source>
</evidence>
<dbReference type="GO" id="GO:0022857">
    <property type="term" value="F:transmembrane transporter activity"/>
    <property type="evidence" value="ECO:0007669"/>
    <property type="project" value="InterPro"/>
</dbReference>
<keyword evidence="11" id="KW-1185">Reference proteome</keyword>
<keyword evidence="3" id="KW-1003">Cell membrane</keyword>
<feature type="transmembrane region" description="Helical" evidence="9">
    <location>
        <begin position="142"/>
        <end position="159"/>
    </location>
</feature>
<feature type="transmembrane region" description="Helical" evidence="9">
    <location>
        <begin position="62"/>
        <end position="83"/>
    </location>
</feature>
<comment type="caution">
    <text evidence="10">The sequence shown here is derived from an EMBL/GenBank/DDBJ whole genome shotgun (WGS) entry which is preliminary data.</text>
</comment>
<keyword evidence="4 9" id="KW-0812">Transmembrane</keyword>
<comment type="subcellular location">
    <subcellularLocation>
        <location evidence="1">Cell membrane</location>
        <topology evidence="1">Multi-pass membrane protein</topology>
    </subcellularLocation>
</comment>
<keyword evidence="6 9" id="KW-1133">Transmembrane helix</keyword>
<dbReference type="PANTHER" id="PTHR11795:SF442">
    <property type="entry name" value="ABC TRANSPORTER ATP-BINDING PROTEIN"/>
    <property type="match status" value="1"/>
</dbReference>
<gene>
    <name evidence="10" type="ORF">D7S86_17460</name>
</gene>
<sequence length="287" mass="30075">MNMALAIMIDGVAYGMVLFVIAVGMSITMGLIRVVNLAHCGFAMMGGFACAAFIGAGVRFELAVVLAVLATAAISVPLERVLLRRVYGRSELDQALLTLGLVYVLIAGCNLLHGERVTELPLPAYMTGPWTLLGLVFQRYRLVLIVAGAALAGLIWLILERSDYGLKVRAAVDNTSTAQTLGINTSFLYTSAFAFGSGLAAFGGILGSALMPMEPSYALNYLVIVLAVVTVGGLGKIGGTFAAAVLLGVVDTAAKYLLPDAAATAFYLVMFAVLIVRPQGLFGRSLT</sequence>
<keyword evidence="2" id="KW-0813">Transport</keyword>
<keyword evidence="5" id="KW-0029">Amino-acid transport</keyword>
<feature type="transmembrane region" description="Helical" evidence="9">
    <location>
        <begin position="187"/>
        <end position="210"/>
    </location>
</feature>
<feature type="transmembrane region" description="Helical" evidence="9">
    <location>
        <begin position="6"/>
        <end position="27"/>
    </location>
</feature>
<dbReference type="EMBL" id="RBZU01000008">
    <property type="protein sequence ID" value="RKP51749.1"/>
    <property type="molecule type" value="Genomic_DNA"/>
</dbReference>
<dbReference type="OrthoDB" id="9807115at2"/>
<dbReference type="Pfam" id="PF02653">
    <property type="entry name" value="BPD_transp_2"/>
    <property type="match status" value="1"/>
</dbReference>
<feature type="transmembrane region" description="Helical" evidence="9">
    <location>
        <begin position="34"/>
        <end position="56"/>
    </location>
</feature>
<name>A0A494XUJ8_9BURK</name>
<evidence type="ECO:0000256" key="4">
    <source>
        <dbReference type="ARBA" id="ARBA00022692"/>
    </source>
</evidence>
<feature type="transmembrane region" description="Helical" evidence="9">
    <location>
        <begin position="95"/>
        <end position="114"/>
    </location>
</feature>
<dbReference type="InterPro" id="IPR001851">
    <property type="entry name" value="ABC_transp_permease"/>
</dbReference>
<evidence type="ECO:0000256" key="5">
    <source>
        <dbReference type="ARBA" id="ARBA00022970"/>
    </source>
</evidence>
<reference evidence="10 11" key="1">
    <citation type="submission" date="2018-10" db="EMBL/GenBank/DDBJ databases">
        <title>Robbsia sp. DHC34, isolated from soil.</title>
        <authorList>
            <person name="Gao Z.-H."/>
            <person name="Qiu L.-H."/>
        </authorList>
    </citation>
    <scope>NUCLEOTIDE SEQUENCE [LARGE SCALE GENOMIC DNA]</scope>
    <source>
        <strain evidence="10 11">DHC34</strain>
    </source>
</reference>